<dbReference type="InterPro" id="IPR028939">
    <property type="entry name" value="P5C_Rdtase_cat_N"/>
</dbReference>
<gene>
    <name evidence="2" type="ORF">DNL40_12800</name>
</gene>
<dbReference type="InterPro" id="IPR036291">
    <property type="entry name" value="NAD(P)-bd_dom_sf"/>
</dbReference>
<dbReference type="EMBL" id="QKWH01000011">
    <property type="protein sequence ID" value="PZR52298.1"/>
    <property type="molecule type" value="Genomic_DNA"/>
</dbReference>
<evidence type="ECO:0000313" key="2">
    <source>
        <dbReference type="EMBL" id="PZR52298.1"/>
    </source>
</evidence>
<keyword evidence="3" id="KW-1185">Reference proteome</keyword>
<dbReference type="SUPFAM" id="SSF51735">
    <property type="entry name" value="NAD(P)-binding Rossmann-fold domains"/>
    <property type="match status" value="1"/>
</dbReference>
<dbReference type="RefSeq" id="WP_111251642.1">
    <property type="nucleotide sequence ID" value="NZ_QKWH01000011.1"/>
</dbReference>
<accession>A0A2W5XRJ8</accession>
<dbReference type="Pfam" id="PF03807">
    <property type="entry name" value="F420_oxidored"/>
    <property type="match status" value="1"/>
</dbReference>
<dbReference type="Proteomes" id="UP000248783">
    <property type="component" value="Unassembled WGS sequence"/>
</dbReference>
<proteinExistence type="predicted"/>
<protein>
    <submittedName>
        <fullName evidence="2">NADP oxidoreductase</fullName>
    </submittedName>
</protein>
<comment type="caution">
    <text evidence="2">The sequence shown here is derived from an EMBL/GenBank/DDBJ whole genome shotgun (WGS) entry which is preliminary data.</text>
</comment>
<organism evidence="2 3">
    <name type="scientific">Xylanimonas oleitrophica</name>
    <dbReference type="NCBI Taxonomy" id="2607479"/>
    <lineage>
        <taxon>Bacteria</taxon>
        <taxon>Bacillati</taxon>
        <taxon>Actinomycetota</taxon>
        <taxon>Actinomycetes</taxon>
        <taxon>Micrococcales</taxon>
        <taxon>Promicromonosporaceae</taxon>
        <taxon>Xylanimonas</taxon>
    </lineage>
</organism>
<dbReference type="AlphaFoldDB" id="A0A2W5XRJ8"/>
<evidence type="ECO:0000313" key="3">
    <source>
        <dbReference type="Proteomes" id="UP000248783"/>
    </source>
</evidence>
<sequence>MRIALFGAGKIGTVLARRAVDAGHEVRVVGSPRQDPLTLGLIVGSMVPGATAVGSDAGADVAAWADVVLLAVPLSRSADLPYAAFEGRVVVDLMNHWEPVDGPIESVLPAADHAAGTSAHVAGRSPGARWVRTLNHLGYHDVEEAARPAGAPDRLAVGVASDDAGARTVAAELVDSLGFDPVELGPLAAGRLLDAGGPVFGTLLTAAGLRALARAEAEAAA</sequence>
<name>A0A2W5XRJ8_9MICO</name>
<dbReference type="Gene3D" id="3.40.50.720">
    <property type="entry name" value="NAD(P)-binding Rossmann-like Domain"/>
    <property type="match status" value="1"/>
</dbReference>
<feature type="domain" description="Pyrroline-5-carboxylate reductase catalytic N-terminal" evidence="1">
    <location>
        <begin position="2"/>
        <end position="96"/>
    </location>
</feature>
<reference evidence="2 3" key="1">
    <citation type="submission" date="2018-06" db="EMBL/GenBank/DDBJ databases">
        <title>Whole genome sequencing of a novel hydrocarbon degrading bacterial strain, PW21 isolated from oil contaminated produced water sample.</title>
        <authorList>
            <person name="Nagkirti P."/>
            <person name="Shaikh A."/>
            <person name="Gowdaman V."/>
            <person name="Engineer A.E."/>
            <person name="Dagar S."/>
            <person name="Dhakephalkar P.K."/>
        </authorList>
    </citation>
    <scope>NUCLEOTIDE SEQUENCE [LARGE SCALE GENOMIC DNA]</scope>
    <source>
        <strain evidence="2 3">PW21</strain>
    </source>
</reference>
<evidence type="ECO:0000259" key="1">
    <source>
        <dbReference type="Pfam" id="PF03807"/>
    </source>
</evidence>